<reference evidence="2 3" key="1">
    <citation type="submission" date="2019-01" db="EMBL/GenBank/DDBJ databases">
        <title>Sequencing of cultivated peanut Arachis hypogaea provides insights into genome evolution and oil improvement.</title>
        <authorList>
            <person name="Chen X."/>
        </authorList>
    </citation>
    <scope>NUCLEOTIDE SEQUENCE [LARGE SCALE GENOMIC DNA]</scope>
    <source>
        <strain evidence="3">cv. Fuhuasheng</strain>
        <tissue evidence="2">Leaves</tissue>
    </source>
</reference>
<dbReference type="AlphaFoldDB" id="A0A444Y518"/>
<evidence type="ECO:0000256" key="1">
    <source>
        <dbReference type="SAM" id="MobiDB-lite"/>
    </source>
</evidence>
<evidence type="ECO:0000313" key="3">
    <source>
        <dbReference type="Proteomes" id="UP000289738"/>
    </source>
</evidence>
<gene>
    <name evidence="2" type="ORF">Ahy_B08g092954</name>
</gene>
<sequence length="224" mass="23980">MSEEQRQQHHYKISQIYPLNNTLYQILTITPELVQRRHPLPSSLPPSWNTPSTPLQRVGRCTAVLFAAAVEQTRSRGESAASQGRREEEGEPSRSAAASSVASCAAEGPVPVRSVAVQPFLRARCRRGEESEAVELAGKKEEVIVTAPKQSLPSSRSSAAPEAVAVGKPSRSERESSRGLEPLSFGSTPVSAAVYASSATAAPSGFGFLLISTLGVRRALMQEQ</sequence>
<name>A0A444Y518_ARAHY</name>
<protein>
    <submittedName>
        <fullName evidence="2">Uncharacterized protein</fullName>
    </submittedName>
</protein>
<evidence type="ECO:0000313" key="2">
    <source>
        <dbReference type="EMBL" id="RYQ96993.1"/>
    </source>
</evidence>
<comment type="caution">
    <text evidence="2">The sequence shown here is derived from an EMBL/GenBank/DDBJ whole genome shotgun (WGS) entry which is preliminary data.</text>
</comment>
<feature type="compositionally biased region" description="Polar residues" evidence="1">
    <location>
        <begin position="148"/>
        <end position="158"/>
    </location>
</feature>
<dbReference type="Proteomes" id="UP000289738">
    <property type="component" value="Chromosome B08"/>
</dbReference>
<keyword evidence="3" id="KW-1185">Reference proteome</keyword>
<organism evidence="2 3">
    <name type="scientific">Arachis hypogaea</name>
    <name type="common">Peanut</name>
    <dbReference type="NCBI Taxonomy" id="3818"/>
    <lineage>
        <taxon>Eukaryota</taxon>
        <taxon>Viridiplantae</taxon>
        <taxon>Streptophyta</taxon>
        <taxon>Embryophyta</taxon>
        <taxon>Tracheophyta</taxon>
        <taxon>Spermatophyta</taxon>
        <taxon>Magnoliopsida</taxon>
        <taxon>eudicotyledons</taxon>
        <taxon>Gunneridae</taxon>
        <taxon>Pentapetalae</taxon>
        <taxon>rosids</taxon>
        <taxon>fabids</taxon>
        <taxon>Fabales</taxon>
        <taxon>Fabaceae</taxon>
        <taxon>Papilionoideae</taxon>
        <taxon>50 kb inversion clade</taxon>
        <taxon>dalbergioids sensu lato</taxon>
        <taxon>Dalbergieae</taxon>
        <taxon>Pterocarpus clade</taxon>
        <taxon>Arachis</taxon>
    </lineage>
</organism>
<feature type="region of interest" description="Disordered" evidence="1">
    <location>
        <begin position="147"/>
        <end position="186"/>
    </location>
</feature>
<proteinExistence type="predicted"/>
<dbReference type="EMBL" id="SDMP01000018">
    <property type="protein sequence ID" value="RYQ96993.1"/>
    <property type="molecule type" value="Genomic_DNA"/>
</dbReference>
<feature type="region of interest" description="Disordered" evidence="1">
    <location>
        <begin position="72"/>
        <end position="100"/>
    </location>
</feature>
<accession>A0A444Y518</accession>